<dbReference type="InterPro" id="IPR035940">
    <property type="entry name" value="CAP_sf"/>
</dbReference>
<dbReference type="Pfam" id="PF00188">
    <property type="entry name" value="CAP"/>
    <property type="match status" value="1"/>
</dbReference>
<keyword evidence="2" id="KW-0964">Secreted</keyword>
<accession>A0ABM3LNW5</accession>
<keyword evidence="4" id="KW-1185">Reference proteome</keyword>
<dbReference type="InterPro" id="IPR002413">
    <property type="entry name" value="V5_allergen-like"/>
</dbReference>
<evidence type="ECO:0000256" key="2">
    <source>
        <dbReference type="ARBA" id="ARBA00022525"/>
    </source>
</evidence>
<dbReference type="SUPFAM" id="SSF55797">
    <property type="entry name" value="PR-1-like"/>
    <property type="match status" value="1"/>
</dbReference>
<dbReference type="PANTHER" id="PTHR10334">
    <property type="entry name" value="CYSTEINE-RICH SECRETORY PROTEIN-RELATED"/>
    <property type="match status" value="1"/>
</dbReference>
<dbReference type="SMART" id="SM00198">
    <property type="entry name" value="SCP"/>
    <property type="match status" value="1"/>
</dbReference>
<evidence type="ECO:0000259" key="3">
    <source>
        <dbReference type="SMART" id="SM00198"/>
    </source>
</evidence>
<organism evidence="4 5">
    <name type="scientific">Bicyclus anynana</name>
    <name type="common">Squinting bush brown butterfly</name>
    <dbReference type="NCBI Taxonomy" id="110368"/>
    <lineage>
        <taxon>Eukaryota</taxon>
        <taxon>Metazoa</taxon>
        <taxon>Ecdysozoa</taxon>
        <taxon>Arthropoda</taxon>
        <taxon>Hexapoda</taxon>
        <taxon>Insecta</taxon>
        <taxon>Pterygota</taxon>
        <taxon>Neoptera</taxon>
        <taxon>Endopterygota</taxon>
        <taxon>Lepidoptera</taxon>
        <taxon>Glossata</taxon>
        <taxon>Ditrysia</taxon>
        <taxon>Papilionoidea</taxon>
        <taxon>Nymphalidae</taxon>
        <taxon>Satyrinae</taxon>
        <taxon>Satyrini</taxon>
        <taxon>Mycalesina</taxon>
        <taxon>Bicyclus</taxon>
    </lineage>
</organism>
<dbReference type="Proteomes" id="UP001652582">
    <property type="component" value="Chromosome 12"/>
</dbReference>
<dbReference type="RefSeq" id="XP_052740773.1">
    <property type="nucleotide sequence ID" value="XM_052884813.1"/>
</dbReference>
<evidence type="ECO:0000256" key="1">
    <source>
        <dbReference type="ARBA" id="ARBA00004613"/>
    </source>
</evidence>
<comment type="subcellular location">
    <subcellularLocation>
        <location evidence="1">Secreted</location>
    </subcellularLocation>
</comment>
<sequence length="331" mass="37828">MCAYTDGHTFCRYPPGPSPQCVGYIDARLSQDDKSRVLRRLNRRRSEVARGGRGLPAAADMLKLRWVEELSREAQRWADQCQPPSTVEHQDDCRDLYSITVGQCISSVVGEAPGLRFESMVDMWPMQARLYKRFLANVTQTVDKSRGYYGDYAQMFWSRTYMVGCGRSRFMIPWHGRERSVDRLVCNFAPRWPGTHRELWAPGEPASACPARSRPDLLSPDLCSYPETDRQLQEAIDLMERKLAASAPVSTSGKVRRELRDLKHKFKNESTQNALPETVNDTDRGPMINMVLKYIPYLKPFEKSIIGDSKANVNNAKVVSPCFILFIVLYF</sequence>
<proteinExistence type="predicted"/>
<dbReference type="InterPro" id="IPR001283">
    <property type="entry name" value="CRISP-related"/>
</dbReference>
<evidence type="ECO:0000313" key="4">
    <source>
        <dbReference type="Proteomes" id="UP001652582"/>
    </source>
</evidence>
<dbReference type="CDD" id="cd05380">
    <property type="entry name" value="CAP_euk"/>
    <property type="match status" value="1"/>
</dbReference>
<reference evidence="5" key="1">
    <citation type="submission" date="2025-08" db="UniProtKB">
        <authorList>
            <consortium name="RefSeq"/>
        </authorList>
    </citation>
    <scope>IDENTIFICATION</scope>
</reference>
<dbReference type="Gene3D" id="3.40.33.10">
    <property type="entry name" value="CAP"/>
    <property type="match status" value="1"/>
</dbReference>
<dbReference type="PRINTS" id="PR00838">
    <property type="entry name" value="V5ALLERGEN"/>
</dbReference>
<name>A0ABM3LNW5_BICAN</name>
<dbReference type="GeneID" id="112054009"/>
<protein>
    <submittedName>
        <fullName evidence="5">Venom allergen 5-like</fullName>
    </submittedName>
</protein>
<dbReference type="InterPro" id="IPR014044">
    <property type="entry name" value="CAP_dom"/>
</dbReference>
<evidence type="ECO:0000313" key="5">
    <source>
        <dbReference type="RefSeq" id="XP_052740773.1"/>
    </source>
</evidence>
<feature type="domain" description="SCP" evidence="3">
    <location>
        <begin position="32"/>
        <end position="194"/>
    </location>
</feature>
<gene>
    <name evidence="5" type="primary">LOC112054009</name>
</gene>